<dbReference type="PANTHER" id="PTHR33266">
    <property type="entry name" value="CHROMOSOME 15, WHOLE GENOME SHOTGUN SEQUENCE"/>
    <property type="match status" value="1"/>
</dbReference>
<organism evidence="2 3">
    <name type="scientific">Hypsizygus marmoreus</name>
    <name type="common">White beech mushroom</name>
    <name type="synonym">Agaricus marmoreus</name>
    <dbReference type="NCBI Taxonomy" id="39966"/>
    <lineage>
        <taxon>Eukaryota</taxon>
        <taxon>Fungi</taxon>
        <taxon>Dikarya</taxon>
        <taxon>Basidiomycota</taxon>
        <taxon>Agaricomycotina</taxon>
        <taxon>Agaricomycetes</taxon>
        <taxon>Agaricomycetidae</taxon>
        <taxon>Agaricales</taxon>
        <taxon>Tricholomatineae</taxon>
        <taxon>Lyophyllaceae</taxon>
        <taxon>Hypsizygus</taxon>
    </lineage>
</organism>
<sequence>MASMNMDIDPRPGTRSSDSLMDPTDPQRRRLTSNTQAKISSDLGHVLWVLMMGRNSPFDPKLSNREACAAVIVANIDLRDLLIAENFTEVLKHPSLTVQQPRLSTLTIPELDADGAFATRQAWKAEYCGDSAALFVEALHTMNNDVDRKVYDNFFPVIQSSGTGKSRMVDEAAKRIFTLPFSLRSEDDSSGTILQTGLPFDNYPETIVKESIMKLKDVATVGHLVKFGRPLFWTPLGIDNDREVFRWKYQEEGELAAASVRLLFDFEPRRAAAAQLESRLVEGHMRIAYSVPDHREYLCSGAPSEPLLAEAAGRILHLGWRDKAVPPKIPALVHLVSETLDKGLLSKGEPSELVAKLLLTLAHDACVTTTHDAAYSQPISLLKFLEALVGEANMEIIRRAKADNVPGGGQTFEEAFQSAQINFTHFAKGEDDHVNSDEASWIALARCMAWQCANGQYMIDLYIPLLLWDEALGRFVVSGIFVRAKNRRQQQEVAIDVEKLGFFSPGGGTRAETRPYITLTLELGIPPRVTPKTQSSPATPSKLSSNEPAPTKQPVQVKETTPKNNHPRYAISIVGCSSSVYKVIGSDGDIYTRLLSVKDVVEEHPRRSQKFLDAVLRMKPYWTDGSFHWVEKIGPIRSYDIDNEGRGEGVYASAAPDDDV</sequence>
<feature type="compositionally biased region" description="Polar residues" evidence="1">
    <location>
        <begin position="531"/>
        <end position="548"/>
    </location>
</feature>
<feature type="region of interest" description="Disordered" evidence="1">
    <location>
        <begin position="527"/>
        <end position="564"/>
    </location>
</feature>
<evidence type="ECO:0000313" key="2">
    <source>
        <dbReference type="EMBL" id="RDB20920.1"/>
    </source>
</evidence>
<proteinExistence type="predicted"/>
<protein>
    <submittedName>
        <fullName evidence="2">Uncharacterized protein</fullName>
    </submittedName>
</protein>
<dbReference type="STRING" id="39966.A0A369JI92"/>
<dbReference type="Proteomes" id="UP000076154">
    <property type="component" value="Unassembled WGS sequence"/>
</dbReference>
<accession>A0A369JI92</accession>
<comment type="caution">
    <text evidence="2">The sequence shown here is derived from an EMBL/GenBank/DDBJ whole genome shotgun (WGS) entry which is preliminary data.</text>
</comment>
<dbReference type="AlphaFoldDB" id="A0A369JI92"/>
<dbReference type="EMBL" id="LUEZ02000056">
    <property type="protein sequence ID" value="RDB20920.1"/>
    <property type="molecule type" value="Genomic_DNA"/>
</dbReference>
<name>A0A369JI92_HYPMA</name>
<reference evidence="2" key="1">
    <citation type="submission" date="2018-04" db="EMBL/GenBank/DDBJ databases">
        <title>Whole genome sequencing of Hypsizygus marmoreus.</title>
        <authorList>
            <person name="Choi I.-G."/>
            <person name="Min B."/>
            <person name="Kim J.-G."/>
            <person name="Kim S."/>
            <person name="Oh Y.-L."/>
            <person name="Kong W.-S."/>
            <person name="Park H."/>
            <person name="Jeong J."/>
            <person name="Song E.-S."/>
        </authorList>
    </citation>
    <scope>NUCLEOTIDE SEQUENCE [LARGE SCALE GENOMIC DNA]</scope>
    <source>
        <strain evidence="2">51987-8</strain>
    </source>
</reference>
<gene>
    <name evidence="2" type="ORF">Hypma_012066</name>
</gene>
<evidence type="ECO:0000313" key="3">
    <source>
        <dbReference type="Proteomes" id="UP000076154"/>
    </source>
</evidence>
<keyword evidence="3" id="KW-1185">Reference proteome</keyword>
<dbReference type="InParanoid" id="A0A369JI92"/>
<feature type="region of interest" description="Disordered" evidence="1">
    <location>
        <begin position="1"/>
        <end position="35"/>
    </location>
</feature>
<evidence type="ECO:0000256" key="1">
    <source>
        <dbReference type="SAM" id="MobiDB-lite"/>
    </source>
</evidence>
<dbReference type="OrthoDB" id="107110at2759"/>
<dbReference type="PANTHER" id="PTHR33266:SF1">
    <property type="entry name" value="F-BOX DOMAIN-CONTAINING PROTEIN"/>
    <property type="match status" value="1"/>
</dbReference>